<evidence type="ECO:0000256" key="1">
    <source>
        <dbReference type="SAM" id="Phobius"/>
    </source>
</evidence>
<sequence>MKNPLRIKTQSNKNFSLQIINLLNEWGPDVSKTNSKELLMHKSFLESVTEKLKFQAIYSIVFSLMATMLSLTMSIVRIELKYFLLIAIIISVFFLTKALKNMSECYQQAVFHIKKIDVELQSRLENKKKLELITTRREKRLRDKYL</sequence>
<keyword evidence="1" id="KW-0812">Transmembrane</keyword>
<dbReference type="AlphaFoldDB" id="A0AB36J3Y0"/>
<accession>A0AB36J3Y0</accession>
<dbReference type="Proteomes" id="UP000187323">
    <property type="component" value="Unassembled WGS sequence"/>
</dbReference>
<evidence type="ECO:0008006" key="4">
    <source>
        <dbReference type="Google" id="ProtNLM"/>
    </source>
</evidence>
<evidence type="ECO:0000313" key="2">
    <source>
        <dbReference type="EMBL" id="OME09673.1"/>
    </source>
</evidence>
<keyword evidence="1" id="KW-1133">Transmembrane helix</keyword>
<feature type="transmembrane region" description="Helical" evidence="1">
    <location>
        <begin position="56"/>
        <end position="76"/>
    </location>
</feature>
<protein>
    <recommendedName>
        <fullName evidence="4">SMODS and SLOG-associating 2TM effector domain-containing protein</fullName>
    </recommendedName>
</protein>
<evidence type="ECO:0000313" key="3">
    <source>
        <dbReference type="Proteomes" id="UP000187323"/>
    </source>
</evidence>
<comment type="caution">
    <text evidence="2">The sequence shown here is derived from an EMBL/GenBank/DDBJ whole genome shotgun (WGS) entry which is preliminary data.</text>
</comment>
<feature type="transmembrane region" description="Helical" evidence="1">
    <location>
        <begin position="82"/>
        <end position="99"/>
    </location>
</feature>
<reference evidence="2 3" key="1">
    <citation type="submission" date="2016-10" db="EMBL/GenBank/DDBJ databases">
        <title>Paenibacillus species isolates.</title>
        <authorList>
            <person name="Beno S.M."/>
        </authorList>
    </citation>
    <scope>NUCLEOTIDE SEQUENCE [LARGE SCALE GENOMIC DNA]</scope>
    <source>
        <strain evidence="2 3">FSL H7-0918</strain>
    </source>
</reference>
<proteinExistence type="predicted"/>
<dbReference type="RefSeq" id="WP_076139060.1">
    <property type="nucleotide sequence ID" value="NZ_MPTO01000059.1"/>
</dbReference>
<gene>
    <name evidence="2" type="ORF">BSK47_31935</name>
</gene>
<name>A0AB36J3Y0_9BACL</name>
<keyword evidence="1" id="KW-0472">Membrane</keyword>
<organism evidence="2 3">
    <name type="scientific">Paenibacillus odorifer</name>
    <dbReference type="NCBI Taxonomy" id="189426"/>
    <lineage>
        <taxon>Bacteria</taxon>
        <taxon>Bacillati</taxon>
        <taxon>Bacillota</taxon>
        <taxon>Bacilli</taxon>
        <taxon>Bacillales</taxon>
        <taxon>Paenibacillaceae</taxon>
        <taxon>Paenibacillus</taxon>
    </lineage>
</organism>
<dbReference type="EMBL" id="MPTO01000059">
    <property type="protein sequence ID" value="OME09673.1"/>
    <property type="molecule type" value="Genomic_DNA"/>
</dbReference>